<comment type="caution">
    <text evidence="2">The sequence shown here is derived from an EMBL/GenBank/DDBJ whole genome shotgun (WGS) entry which is preliminary data.</text>
</comment>
<proteinExistence type="predicted"/>
<dbReference type="Proteomes" id="UP000499080">
    <property type="component" value="Unassembled WGS sequence"/>
</dbReference>
<dbReference type="AlphaFoldDB" id="A0A4Y2L338"/>
<evidence type="ECO:0000313" key="3">
    <source>
        <dbReference type="Proteomes" id="UP000499080"/>
    </source>
</evidence>
<feature type="signal peptide" evidence="1">
    <location>
        <begin position="1"/>
        <end position="18"/>
    </location>
</feature>
<feature type="chain" id="PRO_5021241130" description="Secreted protein" evidence="1">
    <location>
        <begin position="19"/>
        <end position="114"/>
    </location>
</feature>
<name>A0A4Y2L338_ARAVE</name>
<sequence length="114" mass="12716">MKLSLAFICPLQISLAFGSKTVFCKIGNAVSGKVGILFPLESERSGTGQEVGVEENRSHRSRWTCIAWSSSSRWICIAWSDTGMTFLKGWTEKWNGVRCHHVICVERSDRGCFG</sequence>
<evidence type="ECO:0008006" key="4">
    <source>
        <dbReference type="Google" id="ProtNLM"/>
    </source>
</evidence>
<protein>
    <recommendedName>
        <fullName evidence="4">Secreted protein</fullName>
    </recommendedName>
</protein>
<dbReference type="EMBL" id="BGPR01005298">
    <property type="protein sequence ID" value="GBN08839.1"/>
    <property type="molecule type" value="Genomic_DNA"/>
</dbReference>
<evidence type="ECO:0000256" key="1">
    <source>
        <dbReference type="SAM" id="SignalP"/>
    </source>
</evidence>
<reference evidence="2 3" key="1">
    <citation type="journal article" date="2019" name="Sci. Rep.">
        <title>Orb-weaving spider Araneus ventricosus genome elucidates the spidroin gene catalogue.</title>
        <authorList>
            <person name="Kono N."/>
            <person name="Nakamura H."/>
            <person name="Ohtoshi R."/>
            <person name="Moran D.A.P."/>
            <person name="Shinohara A."/>
            <person name="Yoshida Y."/>
            <person name="Fujiwara M."/>
            <person name="Mori M."/>
            <person name="Tomita M."/>
            <person name="Arakawa K."/>
        </authorList>
    </citation>
    <scope>NUCLEOTIDE SEQUENCE [LARGE SCALE GENOMIC DNA]</scope>
</reference>
<gene>
    <name evidence="2" type="ORF">AVEN_267219_1</name>
</gene>
<keyword evidence="3" id="KW-1185">Reference proteome</keyword>
<organism evidence="2 3">
    <name type="scientific">Araneus ventricosus</name>
    <name type="common">Orbweaver spider</name>
    <name type="synonym">Epeira ventricosa</name>
    <dbReference type="NCBI Taxonomy" id="182803"/>
    <lineage>
        <taxon>Eukaryota</taxon>
        <taxon>Metazoa</taxon>
        <taxon>Ecdysozoa</taxon>
        <taxon>Arthropoda</taxon>
        <taxon>Chelicerata</taxon>
        <taxon>Arachnida</taxon>
        <taxon>Araneae</taxon>
        <taxon>Araneomorphae</taxon>
        <taxon>Entelegynae</taxon>
        <taxon>Araneoidea</taxon>
        <taxon>Araneidae</taxon>
        <taxon>Araneus</taxon>
    </lineage>
</organism>
<accession>A0A4Y2L338</accession>
<evidence type="ECO:0000313" key="2">
    <source>
        <dbReference type="EMBL" id="GBN08839.1"/>
    </source>
</evidence>
<keyword evidence="1" id="KW-0732">Signal</keyword>